<dbReference type="KEGG" id="pda:103711568"/>
<reference evidence="7" key="2">
    <citation type="submission" date="2025-08" db="UniProtKB">
        <authorList>
            <consortium name="RefSeq"/>
        </authorList>
    </citation>
    <scope>IDENTIFICATION</scope>
    <source>
        <tissue evidence="7">Young leaves</tissue>
    </source>
</reference>
<feature type="region of interest" description="Disordered" evidence="3">
    <location>
        <begin position="204"/>
        <end position="418"/>
    </location>
</feature>
<feature type="domain" description="Alliinase C-terminal" evidence="4">
    <location>
        <begin position="548"/>
        <end position="902"/>
    </location>
</feature>
<dbReference type="InterPro" id="IPR037029">
    <property type="entry name" value="Alliinase_N_sf"/>
</dbReference>
<evidence type="ECO:0000256" key="1">
    <source>
        <dbReference type="ARBA" id="ARBA00001933"/>
    </source>
</evidence>
<feature type="region of interest" description="Disordered" evidence="3">
    <location>
        <begin position="1"/>
        <end position="45"/>
    </location>
</feature>
<dbReference type="PANTHER" id="PTHR31805">
    <property type="entry name" value="RECEPTOR-LIKE KINASE, PUTATIVE (DUF1421)-RELATED"/>
    <property type="match status" value="1"/>
</dbReference>
<dbReference type="Pfam" id="PF04864">
    <property type="entry name" value="Alliinase_C"/>
    <property type="match status" value="1"/>
</dbReference>
<dbReference type="Gene3D" id="3.90.1150.10">
    <property type="entry name" value="Aspartate Aminotransferase, domain 1"/>
    <property type="match status" value="1"/>
</dbReference>
<dbReference type="AlphaFoldDB" id="A0A8B8J6Z1"/>
<feature type="compositionally biased region" description="Low complexity" evidence="3">
    <location>
        <begin position="433"/>
        <end position="466"/>
    </location>
</feature>
<gene>
    <name evidence="7" type="primary">LOC103711568</name>
</gene>
<dbReference type="Proteomes" id="UP000228380">
    <property type="component" value="Chromosome 15"/>
</dbReference>
<dbReference type="InterPro" id="IPR006948">
    <property type="entry name" value="Alliinase_C"/>
</dbReference>
<dbReference type="OrthoDB" id="2020362at2759"/>
<dbReference type="CDD" id="cd00609">
    <property type="entry name" value="AAT_like"/>
    <property type="match status" value="1"/>
</dbReference>
<organism evidence="6 7">
    <name type="scientific">Phoenix dactylifera</name>
    <name type="common">Date palm</name>
    <dbReference type="NCBI Taxonomy" id="42345"/>
    <lineage>
        <taxon>Eukaryota</taxon>
        <taxon>Viridiplantae</taxon>
        <taxon>Streptophyta</taxon>
        <taxon>Embryophyta</taxon>
        <taxon>Tracheophyta</taxon>
        <taxon>Spermatophyta</taxon>
        <taxon>Magnoliopsida</taxon>
        <taxon>Liliopsida</taxon>
        <taxon>Arecaceae</taxon>
        <taxon>Coryphoideae</taxon>
        <taxon>Phoeniceae</taxon>
        <taxon>Phoenix</taxon>
    </lineage>
</organism>
<keyword evidence="6" id="KW-1185">Reference proteome</keyword>
<comment type="similarity">
    <text evidence="2">Belongs to the alliinase family.</text>
</comment>
<feature type="compositionally biased region" description="Low complexity" evidence="3">
    <location>
        <begin position="325"/>
        <end position="339"/>
    </location>
</feature>
<dbReference type="SUPFAM" id="SSF53383">
    <property type="entry name" value="PLP-dependent transferases"/>
    <property type="match status" value="1"/>
</dbReference>
<evidence type="ECO:0000313" key="7">
    <source>
        <dbReference type="RefSeq" id="XP_026662202.2"/>
    </source>
</evidence>
<evidence type="ECO:0000256" key="3">
    <source>
        <dbReference type="SAM" id="MobiDB-lite"/>
    </source>
</evidence>
<name>A0A8B8J6Z1_PHODC</name>
<dbReference type="InterPro" id="IPR015422">
    <property type="entry name" value="PyrdxlP-dep_Trfase_small"/>
</dbReference>
<evidence type="ECO:0000259" key="5">
    <source>
        <dbReference type="Pfam" id="PF07223"/>
    </source>
</evidence>
<comment type="cofactor">
    <cofactor evidence="1">
        <name>pyridoxal 5'-phosphate</name>
        <dbReference type="ChEBI" id="CHEBI:597326"/>
    </cofactor>
</comment>
<dbReference type="Gene3D" id="2.10.25.30">
    <property type="entry name" value="EGF-like, alliinase"/>
    <property type="match status" value="1"/>
</dbReference>
<feature type="compositionally biased region" description="Pro residues" evidence="3">
    <location>
        <begin position="340"/>
        <end position="358"/>
    </location>
</feature>
<dbReference type="InterPro" id="IPR015421">
    <property type="entry name" value="PyrdxlP-dep_Trfase_major"/>
</dbReference>
<feature type="domain" description="DUF1421" evidence="5">
    <location>
        <begin position="496"/>
        <end position="539"/>
    </location>
</feature>
<evidence type="ECO:0000256" key="2">
    <source>
        <dbReference type="ARBA" id="ARBA00006312"/>
    </source>
</evidence>
<proteinExistence type="inferred from homology"/>
<feature type="compositionally biased region" description="Basic and acidic residues" evidence="3">
    <location>
        <begin position="30"/>
        <end position="44"/>
    </location>
</feature>
<evidence type="ECO:0000313" key="6">
    <source>
        <dbReference type="Proteomes" id="UP000228380"/>
    </source>
</evidence>
<evidence type="ECO:0000259" key="4">
    <source>
        <dbReference type="Pfam" id="PF04864"/>
    </source>
</evidence>
<accession>A0A8B8J6Z1</accession>
<feature type="compositionally biased region" description="Pro residues" evidence="3">
    <location>
        <begin position="254"/>
        <end position="281"/>
    </location>
</feature>
<protein>
    <submittedName>
        <fullName evidence="7">Arginine-glutamic acid dipeptide repeats protein-like</fullName>
    </submittedName>
</protein>
<feature type="compositionally biased region" description="Low complexity" evidence="3">
    <location>
        <begin position="223"/>
        <end position="253"/>
    </location>
</feature>
<dbReference type="PANTHER" id="PTHR31805:SF14">
    <property type="entry name" value="RECEPTOR-LIKE KINASE, PUTATIVE (DUF1421)-RELATED"/>
    <property type="match status" value="1"/>
</dbReference>
<dbReference type="Gene3D" id="3.40.640.10">
    <property type="entry name" value="Type I PLP-dependent aspartate aminotransferase-like (Major domain)"/>
    <property type="match status" value="1"/>
</dbReference>
<dbReference type="GO" id="GO:0016846">
    <property type="term" value="F:carbon-sulfur lyase activity"/>
    <property type="evidence" value="ECO:0007669"/>
    <property type="project" value="InterPro"/>
</dbReference>
<sequence>MKTSEFMDKQILGLSGSQKGGGGELFDLMKPQEEHPINGKKDEILPSYDFQPIRTLGSSPPTASAAPLSKPFLGSVDSKMASSNLKNAGILDPYELIKASHEKEKSAYDAATVAEVDRTVKKYADNLLHALEGVSSRLTELENRTHQLESSVDGLKVMIGNNNGTTDGKLKQLENILREVQTGVQVLRDKQEIVQAQLQLAKLQDSKGGRQPPENSNTGCSDALQQQVPPQQQPIQQLHQHAVPPSQPAMLPALPAPNAPPPPPPPQNPPAPFPGQLPQPQIPSAVPSLPCEPYFPSPAQQSEVAHQQYQVPVQQPQPPLPPPSQHYQPSSQLPQYSQLPQPPQPANPSPQLQPPLPQHPEESVGYMPPPHSYPSSIRQPAPFAQPPGGQPPNHYYGPNPNMYEPATSRAGSGQVPFSAGYGPQVGLSFSDSYPYGGSPSHPSSSAMRPSPFASSAASSGGSSSYPPRLPTAQILPQAVPAGSSSGGSSAKNRLPIDDVVEKVATMGFSRDQVRATVRKLTESGQSVDLNVVLDKLMNDEEIQPQKGCGDPTMFESFWKWMGERGAIVIPAWQTMSYFSDVTNVCWFLEPEFAKEVRRLHNLVGNAVTDDRYIIAGTGSTQLFQSALYALSPSNASEPINVVSAAPYYSSYPAVTDYLQSGLFRWAGDAYAYKGDKYIELVCSPNNPDGSIRAAVLNSDAGKTVHDLAYYWPQYTPISGPADHDIMLFTVSKSSGHAGTRLGWAIVKDRAVAKKMVKFIELNTIGVSKDSQLRAAKLLKVVSDGYELPNTENRNKFFDYGRRLMTMRWKKLQEAVKNSGIFSLPEFPTGTCKFTGESTGTNPAFAWLKCEKEGVEDCASFLRRHRILTRSGRHFGAEPKYVRVSMLDRDETFQLFIERLSSLN</sequence>
<dbReference type="RefSeq" id="XP_026662202.2">
    <property type="nucleotide sequence ID" value="XM_026806401.2"/>
</dbReference>
<feature type="compositionally biased region" description="Pro residues" evidence="3">
    <location>
        <begin position="315"/>
        <end position="324"/>
    </location>
</feature>
<dbReference type="GeneID" id="103711568"/>
<dbReference type="Pfam" id="PF07223">
    <property type="entry name" value="DUF1421"/>
    <property type="match status" value="1"/>
</dbReference>
<dbReference type="InterPro" id="IPR015424">
    <property type="entry name" value="PyrdxlP-dep_Trfase"/>
</dbReference>
<reference evidence="6" key="1">
    <citation type="journal article" date="2019" name="Nat. Commun.">
        <title>Genome-wide association mapping of date palm fruit traits.</title>
        <authorList>
            <person name="Hazzouri K.M."/>
            <person name="Gros-Balthazard M."/>
            <person name="Flowers J.M."/>
            <person name="Copetti D."/>
            <person name="Lemansour A."/>
            <person name="Lebrun M."/>
            <person name="Masmoudi K."/>
            <person name="Ferrand S."/>
            <person name="Dhar M.I."/>
            <person name="Fresquez Z.A."/>
            <person name="Rosas U."/>
            <person name="Zhang J."/>
            <person name="Talag J."/>
            <person name="Lee S."/>
            <person name="Kudrna D."/>
            <person name="Powell R.F."/>
            <person name="Leitch I.J."/>
            <person name="Krueger R.R."/>
            <person name="Wing R.A."/>
            <person name="Amiri K.M.A."/>
            <person name="Purugganan M.D."/>
        </authorList>
    </citation>
    <scope>NUCLEOTIDE SEQUENCE [LARGE SCALE GENOMIC DNA]</scope>
    <source>
        <strain evidence="6">cv. Khalas</strain>
    </source>
</reference>
<dbReference type="InterPro" id="IPR010820">
    <property type="entry name" value="DUF1421"/>
</dbReference>
<feature type="region of interest" description="Disordered" evidence="3">
    <location>
        <begin position="433"/>
        <end position="470"/>
    </location>
</feature>